<dbReference type="Proteomes" id="UP000028782">
    <property type="component" value="Chromosome"/>
</dbReference>
<evidence type="ECO:0000313" key="1">
    <source>
        <dbReference type="EMBL" id="AIJ44629.1"/>
    </source>
</evidence>
<dbReference type="RefSeq" id="WP_003059212.1">
    <property type="nucleotide sequence ID" value="NZ_CP006704.1"/>
</dbReference>
<dbReference type="HOGENOM" id="CLU_2045690_0_0_4"/>
<protein>
    <recommendedName>
        <fullName evidence="3">Flagellar protein FlgN</fullName>
    </recommendedName>
</protein>
<sequence>MTLQEMLDSLDAVIQTVSASLQSPDASALEQSSTRLRDAMVAFSQLARRFSADDWTPALRERAQNLDREISLVRDQLARLSVLNQRRTKALVPAAEDSTYESSLRGASQTGRARIYHAAS</sequence>
<name>A0A076PCW1_COMTE</name>
<dbReference type="AlphaFoldDB" id="A0A076PCW1"/>
<accession>A0A076PCW1</accession>
<dbReference type="EMBL" id="CP006704">
    <property type="protein sequence ID" value="AIJ44629.1"/>
    <property type="molecule type" value="Genomic_DNA"/>
</dbReference>
<gene>
    <name evidence="1" type="ORF">O987_02200</name>
</gene>
<reference evidence="1 2" key="1">
    <citation type="journal article" date="2014" name="Genome Announc.">
        <title>Complete Genome Sequence of Polychlorinated Biphenyl Degrader Comamonas testosteroni TK102 (NBRC 109938).</title>
        <authorList>
            <person name="Fukuda K."/>
            <person name="Hosoyama A."/>
            <person name="Tsuchikane K."/>
            <person name="Ohji S."/>
            <person name="Yamazoe A."/>
            <person name="Fujita N."/>
            <person name="Shintani M."/>
            <person name="Kimbara K."/>
        </authorList>
    </citation>
    <scope>NUCLEOTIDE SEQUENCE [LARGE SCALE GENOMIC DNA]</scope>
    <source>
        <strain evidence="1">TK102</strain>
    </source>
</reference>
<evidence type="ECO:0000313" key="2">
    <source>
        <dbReference type="Proteomes" id="UP000028782"/>
    </source>
</evidence>
<proteinExistence type="predicted"/>
<evidence type="ECO:0008006" key="3">
    <source>
        <dbReference type="Google" id="ProtNLM"/>
    </source>
</evidence>
<dbReference type="KEGG" id="ctes:O987_02200"/>
<organism evidence="1 2">
    <name type="scientific">Comamonas testosteroni TK102</name>
    <dbReference type="NCBI Taxonomy" id="1392005"/>
    <lineage>
        <taxon>Bacteria</taxon>
        <taxon>Pseudomonadati</taxon>
        <taxon>Pseudomonadota</taxon>
        <taxon>Betaproteobacteria</taxon>
        <taxon>Burkholderiales</taxon>
        <taxon>Comamonadaceae</taxon>
        <taxon>Comamonas</taxon>
    </lineage>
</organism>